<dbReference type="EMBL" id="CAAALY010075794">
    <property type="protein sequence ID" value="VEL25715.1"/>
    <property type="molecule type" value="Genomic_DNA"/>
</dbReference>
<keyword evidence="3" id="KW-1185">Reference proteome</keyword>
<evidence type="ECO:0000313" key="3">
    <source>
        <dbReference type="Proteomes" id="UP000784294"/>
    </source>
</evidence>
<dbReference type="AlphaFoldDB" id="A0A448X1N1"/>
<accession>A0A448X1N1</accession>
<comment type="caution">
    <text evidence="2">The sequence shown here is derived from an EMBL/GenBank/DDBJ whole genome shotgun (WGS) entry which is preliminary data.</text>
</comment>
<feature type="non-terminal residue" evidence="2">
    <location>
        <position position="1"/>
    </location>
</feature>
<feature type="region of interest" description="Disordered" evidence="1">
    <location>
        <begin position="226"/>
        <end position="255"/>
    </location>
</feature>
<evidence type="ECO:0000256" key="1">
    <source>
        <dbReference type="SAM" id="MobiDB-lite"/>
    </source>
</evidence>
<proteinExistence type="predicted"/>
<organism evidence="2 3">
    <name type="scientific">Protopolystoma xenopodis</name>
    <dbReference type="NCBI Taxonomy" id="117903"/>
    <lineage>
        <taxon>Eukaryota</taxon>
        <taxon>Metazoa</taxon>
        <taxon>Spiralia</taxon>
        <taxon>Lophotrochozoa</taxon>
        <taxon>Platyhelminthes</taxon>
        <taxon>Monogenea</taxon>
        <taxon>Polyopisthocotylea</taxon>
        <taxon>Polystomatidea</taxon>
        <taxon>Polystomatidae</taxon>
        <taxon>Protopolystoma</taxon>
    </lineage>
</organism>
<reference evidence="2" key="1">
    <citation type="submission" date="2018-11" db="EMBL/GenBank/DDBJ databases">
        <authorList>
            <consortium name="Pathogen Informatics"/>
        </authorList>
    </citation>
    <scope>NUCLEOTIDE SEQUENCE</scope>
</reference>
<protein>
    <submittedName>
        <fullName evidence="2">Uncharacterized protein</fullName>
    </submittedName>
</protein>
<dbReference type="Proteomes" id="UP000784294">
    <property type="component" value="Unassembled WGS sequence"/>
</dbReference>
<evidence type="ECO:0000313" key="2">
    <source>
        <dbReference type="EMBL" id="VEL25715.1"/>
    </source>
</evidence>
<sequence length="324" mass="34119">VLDDSDIDETNWLSYAATSSQLDETFADTRCPKLENNINERDSDWSCYPREMTSPITVSATGFSSGTNTTCAFPGNAMNPNTLDIGCTPSSFLSPSNRHISVCSTPGGPPLLSAPGARHNLIPGHLGTQNQHQVHHSGPPNTPLTGHRQLGSVCTAASNCSGNNISGTGGLTSVASYIPPNSSPTFSGITRCLTPATLSTEVTKSPPRTGSILRHPFYQQHHTTCSNPGLGGATNPVSGASAPLHSSPTHSRYHHLHHAHYTPHQPNSSLNYRFHPNSMIRTTVCGSIGTAVTSASGVQILSGLSQMGRNQQSPFASSTVVDSL</sequence>
<gene>
    <name evidence="2" type="ORF">PXEA_LOCUS19155</name>
</gene>
<name>A0A448X1N1_9PLAT</name>